<feature type="transmembrane region" description="Helical" evidence="13">
    <location>
        <begin position="292"/>
        <end position="313"/>
    </location>
</feature>
<keyword evidence="8 13" id="KW-0812">Transmembrane</keyword>
<dbReference type="Proteomes" id="UP000886817">
    <property type="component" value="Unassembled WGS sequence"/>
</dbReference>
<keyword evidence="7" id="KW-1003">Cell membrane</keyword>
<feature type="transmembrane region" description="Helical" evidence="13">
    <location>
        <begin position="366"/>
        <end position="388"/>
    </location>
</feature>
<dbReference type="AlphaFoldDB" id="A0A9D1WJ64"/>
<dbReference type="PANTHER" id="PTHR43298">
    <property type="entry name" value="MULTIDRUG RESISTANCE PROTEIN NORM-RELATED"/>
    <property type="match status" value="1"/>
</dbReference>
<evidence type="ECO:0000313" key="14">
    <source>
        <dbReference type="EMBL" id="HIX59908.1"/>
    </source>
</evidence>
<comment type="function">
    <text evidence="1">Multidrug efflux pump.</text>
</comment>
<reference evidence="14" key="1">
    <citation type="journal article" date="2021" name="PeerJ">
        <title>Extensive microbial diversity within the chicken gut microbiome revealed by metagenomics and culture.</title>
        <authorList>
            <person name="Gilroy R."/>
            <person name="Ravi A."/>
            <person name="Getino M."/>
            <person name="Pursley I."/>
            <person name="Horton D.L."/>
            <person name="Alikhan N.F."/>
            <person name="Baker D."/>
            <person name="Gharbi K."/>
            <person name="Hall N."/>
            <person name="Watson M."/>
            <person name="Adriaenssens E.M."/>
            <person name="Foster-Nyarko E."/>
            <person name="Jarju S."/>
            <person name="Secka A."/>
            <person name="Antonio M."/>
            <person name="Oren A."/>
            <person name="Chaudhuri R.R."/>
            <person name="La Ragione R."/>
            <person name="Hildebrand F."/>
            <person name="Pallen M.J."/>
        </authorList>
    </citation>
    <scope>NUCLEOTIDE SEQUENCE</scope>
    <source>
        <strain evidence="14">ChiSjej1B19-8411</strain>
    </source>
</reference>
<feature type="transmembrane region" description="Helical" evidence="13">
    <location>
        <begin position="334"/>
        <end position="354"/>
    </location>
</feature>
<evidence type="ECO:0000256" key="12">
    <source>
        <dbReference type="ARBA" id="ARBA00031636"/>
    </source>
</evidence>
<comment type="subcellular location">
    <subcellularLocation>
        <location evidence="2">Cell membrane</location>
        <topology evidence="2">Multi-pass membrane protein</topology>
    </subcellularLocation>
</comment>
<feature type="transmembrane region" description="Helical" evidence="13">
    <location>
        <begin position="72"/>
        <end position="92"/>
    </location>
</feature>
<dbReference type="GO" id="GO:0015297">
    <property type="term" value="F:antiporter activity"/>
    <property type="evidence" value="ECO:0007669"/>
    <property type="project" value="UniProtKB-KW"/>
</dbReference>
<evidence type="ECO:0000256" key="5">
    <source>
        <dbReference type="ARBA" id="ARBA00022448"/>
    </source>
</evidence>
<sequence>MNKILYKLTESSLCLPEERKIFSNADLKKLIVPLFLEQLLEVLVGVADTFMVSYAGEAAVSGVSLVNMYNTVFLFLFSALAAGGAVVISQYIGSGDKEQAGLSGGQLLMIAAVFSAAVMALSLLGNRQILRLLFGEVDADVMEACVTYLQISAYSYPAIAIYNAGAAMYRSMGKTRVTMYLSLAANGINIVGNAVGVFVLHAGVAGVAWPSLIARTFSAVWILILCFRKKNQVVLRWRCILQWNGSMIRRILRIAVPNGVENGLFQLVKVALSSITALFGTVQIAANGVAQSFWSVAALMGTALGLAFVTVIGQCMGAGDSEAAEYYMRKLLRVTVLASVLWNALILAAAPVVLQGYALSEQAAGLVLILILIHNLFNAVFYPFSGALANGLRAAGDVRFTMFVSLFSTIGCRVVFSVIFAIWLDLGVIGIAFAMCLDWVIRAAFFWGRFCRGKWKTFQVI</sequence>
<evidence type="ECO:0000256" key="11">
    <source>
        <dbReference type="ARBA" id="ARBA00023136"/>
    </source>
</evidence>
<evidence type="ECO:0000256" key="6">
    <source>
        <dbReference type="ARBA" id="ARBA00022449"/>
    </source>
</evidence>
<feature type="transmembrane region" description="Helical" evidence="13">
    <location>
        <begin position="207"/>
        <end position="227"/>
    </location>
</feature>
<keyword evidence="6" id="KW-0050">Antiport</keyword>
<dbReference type="EMBL" id="DXEX01000201">
    <property type="protein sequence ID" value="HIX59908.1"/>
    <property type="molecule type" value="Genomic_DNA"/>
</dbReference>
<proteinExistence type="inferred from homology"/>
<feature type="transmembrane region" description="Helical" evidence="13">
    <location>
        <begin position="177"/>
        <end position="201"/>
    </location>
</feature>
<keyword evidence="10" id="KW-0406">Ion transport</keyword>
<dbReference type="Pfam" id="PF01554">
    <property type="entry name" value="MatE"/>
    <property type="match status" value="2"/>
</dbReference>
<dbReference type="NCBIfam" id="TIGR00797">
    <property type="entry name" value="matE"/>
    <property type="match status" value="1"/>
</dbReference>
<keyword evidence="5" id="KW-0813">Transport</keyword>
<evidence type="ECO:0000256" key="9">
    <source>
        <dbReference type="ARBA" id="ARBA00022989"/>
    </source>
</evidence>
<name>A0A9D1WJ64_9FIRM</name>
<comment type="similarity">
    <text evidence="3">Belongs to the multi antimicrobial extrusion (MATE) (TC 2.A.66.1) family.</text>
</comment>
<keyword evidence="9 13" id="KW-1133">Transmembrane helix</keyword>
<dbReference type="GO" id="GO:0042910">
    <property type="term" value="F:xenobiotic transmembrane transporter activity"/>
    <property type="evidence" value="ECO:0007669"/>
    <property type="project" value="InterPro"/>
</dbReference>
<dbReference type="GO" id="GO:0006811">
    <property type="term" value="P:monoatomic ion transport"/>
    <property type="evidence" value="ECO:0007669"/>
    <property type="project" value="UniProtKB-KW"/>
</dbReference>
<protein>
    <recommendedName>
        <fullName evidence="4">Probable multidrug resistance protein NorM</fullName>
    </recommendedName>
    <alternativeName>
        <fullName evidence="12">Multidrug-efflux transporter</fullName>
    </alternativeName>
</protein>
<dbReference type="InterPro" id="IPR050222">
    <property type="entry name" value="MATE_MdtK"/>
</dbReference>
<evidence type="ECO:0000313" key="15">
    <source>
        <dbReference type="Proteomes" id="UP000886817"/>
    </source>
</evidence>
<evidence type="ECO:0000256" key="7">
    <source>
        <dbReference type="ARBA" id="ARBA00022475"/>
    </source>
</evidence>
<dbReference type="GO" id="GO:0005886">
    <property type="term" value="C:plasma membrane"/>
    <property type="evidence" value="ECO:0007669"/>
    <property type="project" value="UniProtKB-SubCell"/>
</dbReference>
<feature type="transmembrane region" description="Helical" evidence="13">
    <location>
        <begin position="429"/>
        <end position="448"/>
    </location>
</feature>
<feature type="transmembrane region" description="Helical" evidence="13">
    <location>
        <begin position="400"/>
        <end position="423"/>
    </location>
</feature>
<accession>A0A9D1WJ64</accession>
<evidence type="ECO:0000256" key="2">
    <source>
        <dbReference type="ARBA" id="ARBA00004651"/>
    </source>
</evidence>
<evidence type="ECO:0000256" key="10">
    <source>
        <dbReference type="ARBA" id="ARBA00023065"/>
    </source>
</evidence>
<reference evidence="14" key="2">
    <citation type="submission" date="2021-04" db="EMBL/GenBank/DDBJ databases">
        <authorList>
            <person name="Gilroy R."/>
        </authorList>
    </citation>
    <scope>NUCLEOTIDE SEQUENCE</scope>
    <source>
        <strain evidence="14">ChiSjej1B19-8411</strain>
    </source>
</reference>
<keyword evidence="11 13" id="KW-0472">Membrane</keyword>
<feature type="transmembrane region" description="Helical" evidence="13">
    <location>
        <begin position="267"/>
        <end position="286"/>
    </location>
</feature>
<dbReference type="InterPro" id="IPR048279">
    <property type="entry name" value="MdtK-like"/>
</dbReference>
<evidence type="ECO:0000256" key="13">
    <source>
        <dbReference type="SAM" id="Phobius"/>
    </source>
</evidence>
<feature type="transmembrane region" description="Helical" evidence="13">
    <location>
        <begin position="104"/>
        <end position="124"/>
    </location>
</feature>
<evidence type="ECO:0000256" key="3">
    <source>
        <dbReference type="ARBA" id="ARBA00010199"/>
    </source>
</evidence>
<dbReference type="PIRSF" id="PIRSF006603">
    <property type="entry name" value="DinF"/>
    <property type="match status" value="1"/>
</dbReference>
<evidence type="ECO:0000256" key="4">
    <source>
        <dbReference type="ARBA" id="ARBA00020268"/>
    </source>
</evidence>
<gene>
    <name evidence="14" type="ORF">IAA45_09380</name>
</gene>
<comment type="caution">
    <text evidence="14">The sequence shown here is derived from an EMBL/GenBank/DDBJ whole genome shotgun (WGS) entry which is preliminary data.</text>
</comment>
<evidence type="ECO:0000256" key="1">
    <source>
        <dbReference type="ARBA" id="ARBA00003408"/>
    </source>
</evidence>
<evidence type="ECO:0000256" key="8">
    <source>
        <dbReference type="ARBA" id="ARBA00022692"/>
    </source>
</evidence>
<dbReference type="PANTHER" id="PTHR43298:SF2">
    <property type="entry name" value="FMN_FAD EXPORTER YEEO-RELATED"/>
    <property type="match status" value="1"/>
</dbReference>
<dbReference type="InterPro" id="IPR002528">
    <property type="entry name" value="MATE_fam"/>
</dbReference>
<organism evidence="14 15">
    <name type="scientific">Candidatus Blautia gallistercoris</name>
    <dbReference type="NCBI Taxonomy" id="2838490"/>
    <lineage>
        <taxon>Bacteria</taxon>
        <taxon>Bacillati</taxon>
        <taxon>Bacillota</taxon>
        <taxon>Clostridia</taxon>
        <taxon>Lachnospirales</taxon>
        <taxon>Lachnospiraceae</taxon>
        <taxon>Blautia</taxon>
    </lineage>
</organism>